<dbReference type="Pfam" id="PF05534">
    <property type="entry name" value="HicB"/>
    <property type="match status" value="1"/>
</dbReference>
<dbReference type="Proteomes" id="UP001500842">
    <property type="component" value="Unassembled WGS sequence"/>
</dbReference>
<dbReference type="InterPro" id="IPR013321">
    <property type="entry name" value="Arc_rbn_hlx_hlx"/>
</dbReference>
<gene>
    <name evidence="2" type="ORF">GCM10009788_13470</name>
</gene>
<evidence type="ECO:0000256" key="1">
    <source>
        <dbReference type="SAM" id="MobiDB-lite"/>
    </source>
</evidence>
<feature type="region of interest" description="Disordered" evidence="1">
    <location>
        <begin position="74"/>
        <end position="117"/>
    </location>
</feature>
<feature type="compositionally biased region" description="Pro residues" evidence="1">
    <location>
        <begin position="81"/>
        <end position="103"/>
    </location>
</feature>
<comment type="caution">
    <text evidence="2">The sequence shown here is derived from an EMBL/GenBank/DDBJ whole genome shotgun (WGS) entry which is preliminary data.</text>
</comment>
<accession>A0ABN2A3N9</accession>
<dbReference type="SUPFAM" id="SSF47598">
    <property type="entry name" value="Ribbon-helix-helix"/>
    <property type="match status" value="1"/>
</dbReference>
<reference evidence="2 3" key="1">
    <citation type="journal article" date="2019" name="Int. J. Syst. Evol. Microbiol.">
        <title>The Global Catalogue of Microorganisms (GCM) 10K type strain sequencing project: providing services to taxonomists for standard genome sequencing and annotation.</title>
        <authorList>
            <consortium name="The Broad Institute Genomics Platform"/>
            <consortium name="The Broad Institute Genome Sequencing Center for Infectious Disease"/>
            <person name="Wu L."/>
            <person name="Ma J."/>
        </authorList>
    </citation>
    <scope>NUCLEOTIDE SEQUENCE [LARGE SCALE GENOMIC DNA]</scope>
    <source>
        <strain evidence="2 3">JCM 14942</strain>
    </source>
</reference>
<name>A0ABN2A3N9_9ACTN</name>
<dbReference type="InterPro" id="IPR008651">
    <property type="entry name" value="Uncharacterised_HicB"/>
</dbReference>
<dbReference type="InterPro" id="IPR010985">
    <property type="entry name" value="Ribbon_hlx_hlx"/>
</dbReference>
<sequence length="193" mass="20020">MDLAPYVDSLRRDLLAAADGAGPQAREVAERLGYALDPAVRLAVMEALSQAAAEITAAMPSGSVDVRLDGRDLDFVVDPGAPEPPTLPPTLPPAARPPSPDAGPGPADVPAEDESQARVSLRLPESLKARADDAAAQAGQSLNTWLVTLIRAATSERASHIDVDLSSVPFGTDFPFGSPPGSPSGNRRLTGWL</sequence>
<protein>
    <submittedName>
        <fullName evidence="2">Toxin-antitoxin system HicB family antitoxin</fullName>
    </submittedName>
</protein>
<feature type="region of interest" description="Disordered" evidence="1">
    <location>
        <begin position="174"/>
        <end position="193"/>
    </location>
</feature>
<keyword evidence="3" id="KW-1185">Reference proteome</keyword>
<evidence type="ECO:0000313" key="2">
    <source>
        <dbReference type="EMBL" id="GAA1510372.1"/>
    </source>
</evidence>
<dbReference type="EMBL" id="BAAAOR010000009">
    <property type="protein sequence ID" value="GAA1510372.1"/>
    <property type="molecule type" value="Genomic_DNA"/>
</dbReference>
<proteinExistence type="predicted"/>
<dbReference type="Gene3D" id="1.10.1220.10">
    <property type="entry name" value="Met repressor-like"/>
    <property type="match status" value="1"/>
</dbReference>
<evidence type="ECO:0000313" key="3">
    <source>
        <dbReference type="Proteomes" id="UP001500842"/>
    </source>
</evidence>
<dbReference type="RefSeq" id="WP_141004550.1">
    <property type="nucleotide sequence ID" value="NZ_BAAAOR010000009.1"/>
</dbReference>
<organism evidence="2 3">
    <name type="scientific">Nocardioides humi</name>
    <dbReference type="NCBI Taxonomy" id="449461"/>
    <lineage>
        <taxon>Bacteria</taxon>
        <taxon>Bacillati</taxon>
        <taxon>Actinomycetota</taxon>
        <taxon>Actinomycetes</taxon>
        <taxon>Propionibacteriales</taxon>
        <taxon>Nocardioidaceae</taxon>
        <taxon>Nocardioides</taxon>
    </lineage>
</organism>